<proteinExistence type="predicted"/>
<name>A0A0F9L5S0_9ZZZZ</name>
<dbReference type="GO" id="GO:0003690">
    <property type="term" value="F:double-stranded DNA binding"/>
    <property type="evidence" value="ECO:0007669"/>
    <property type="project" value="InterPro"/>
</dbReference>
<accession>A0A0F9L5S0</accession>
<dbReference type="AlphaFoldDB" id="A0A0F9L5S0"/>
<dbReference type="InterPro" id="IPR009951">
    <property type="entry name" value="Host-nuc_inhib_Gam"/>
</dbReference>
<comment type="caution">
    <text evidence="1">The sequence shown here is derived from an EMBL/GenBank/DDBJ whole genome shotgun (WGS) entry which is preliminary data.</text>
</comment>
<sequence>MNTELRELRDDDGGLVALAELRDAEGVIRLELTEDGYDLPELADTMEEADARAAASTYLFALRGVKRQVDANYAEFTVLQDFNKDRHVARQSGLIRRMEYLSVTIKALFGFMRPAGKKKSLNLIGGVVGMRAQTEELVIEDDQAVIAWAQEQQVAGIVKVTLSLDRKELRSHMEHARQERRVLGSVADPDRIPPPGVTLGARPDMFYATPAKD</sequence>
<evidence type="ECO:0000313" key="1">
    <source>
        <dbReference type="EMBL" id="KKM82631.1"/>
    </source>
</evidence>
<protein>
    <submittedName>
        <fullName evidence="1">Uncharacterized protein</fullName>
    </submittedName>
</protein>
<dbReference type="GO" id="GO:0042262">
    <property type="term" value="P:DNA protection"/>
    <property type="evidence" value="ECO:0007669"/>
    <property type="project" value="InterPro"/>
</dbReference>
<dbReference type="Pfam" id="PF07352">
    <property type="entry name" value="Phage_Mu_Gam"/>
    <property type="match status" value="1"/>
</dbReference>
<gene>
    <name evidence="1" type="ORF">LCGC14_1317600</name>
</gene>
<dbReference type="EMBL" id="LAZR01007833">
    <property type="protein sequence ID" value="KKM82631.1"/>
    <property type="molecule type" value="Genomic_DNA"/>
</dbReference>
<organism evidence="1">
    <name type="scientific">marine sediment metagenome</name>
    <dbReference type="NCBI Taxonomy" id="412755"/>
    <lineage>
        <taxon>unclassified sequences</taxon>
        <taxon>metagenomes</taxon>
        <taxon>ecological metagenomes</taxon>
    </lineage>
</organism>
<reference evidence="1" key="1">
    <citation type="journal article" date="2015" name="Nature">
        <title>Complex archaea that bridge the gap between prokaryotes and eukaryotes.</title>
        <authorList>
            <person name="Spang A."/>
            <person name="Saw J.H."/>
            <person name="Jorgensen S.L."/>
            <person name="Zaremba-Niedzwiedzka K."/>
            <person name="Martijn J."/>
            <person name="Lind A.E."/>
            <person name="van Eijk R."/>
            <person name="Schleper C."/>
            <person name="Guy L."/>
            <person name="Ettema T.J."/>
        </authorList>
    </citation>
    <scope>NUCLEOTIDE SEQUENCE</scope>
</reference>
<dbReference type="SUPFAM" id="SSF161266">
    <property type="entry name" value="Gam-like"/>
    <property type="match status" value="1"/>
</dbReference>